<feature type="domain" description="HPr(Ser) kinase/phosphorylase N-terminal" evidence="15">
    <location>
        <begin position="5"/>
        <end position="128"/>
    </location>
</feature>
<feature type="active site" evidence="14">
    <location>
        <position position="160"/>
    </location>
</feature>
<evidence type="ECO:0000256" key="6">
    <source>
        <dbReference type="ARBA" id="ARBA00022723"/>
    </source>
</evidence>
<comment type="catalytic activity">
    <reaction evidence="13 14">
        <text>[HPr protein]-O-phospho-L-serine + phosphate + H(+) = [HPr protein]-L-serine + diphosphate</text>
        <dbReference type="Rhea" id="RHEA:46604"/>
        <dbReference type="Rhea" id="RHEA-COMP:11602"/>
        <dbReference type="Rhea" id="RHEA-COMP:11603"/>
        <dbReference type="ChEBI" id="CHEBI:15378"/>
        <dbReference type="ChEBI" id="CHEBI:29999"/>
        <dbReference type="ChEBI" id="CHEBI:33019"/>
        <dbReference type="ChEBI" id="CHEBI:43474"/>
        <dbReference type="ChEBI" id="CHEBI:83421"/>
    </reaction>
</comment>
<dbReference type="CDD" id="cd01918">
    <property type="entry name" value="HprK_C"/>
    <property type="match status" value="1"/>
</dbReference>
<feature type="active site" description="Proton acceptor; for phosphorylation activity. Proton donor; for dephosphorylation activity" evidence="14">
    <location>
        <position position="178"/>
    </location>
</feature>
<evidence type="ECO:0000256" key="8">
    <source>
        <dbReference type="ARBA" id="ARBA00022777"/>
    </source>
</evidence>
<dbReference type="InterPro" id="IPR011104">
    <property type="entry name" value="Hpr_kin/Pase_C"/>
</dbReference>
<evidence type="ECO:0000259" key="15">
    <source>
        <dbReference type="Pfam" id="PF02603"/>
    </source>
</evidence>
<evidence type="ECO:0000256" key="1">
    <source>
        <dbReference type="ARBA" id="ARBA00001120"/>
    </source>
</evidence>
<dbReference type="GO" id="GO:0004674">
    <property type="term" value="F:protein serine/threonine kinase activity"/>
    <property type="evidence" value="ECO:0007669"/>
    <property type="project" value="UniProtKB-KW"/>
</dbReference>
<evidence type="ECO:0000256" key="3">
    <source>
        <dbReference type="ARBA" id="ARBA00006883"/>
    </source>
</evidence>
<reference evidence="17 18" key="1">
    <citation type="submission" date="2016-11" db="EMBL/GenBank/DDBJ databases">
        <authorList>
            <person name="Jaros S."/>
            <person name="Januszkiewicz K."/>
            <person name="Wedrychowicz H."/>
        </authorList>
    </citation>
    <scope>NUCLEOTIDE SEQUENCE [LARGE SCALE GENOMIC DNA]</scope>
    <source>
        <strain evidence="17 18">DSM 44666</strain>
    </source>
</reference>
<protein>
    <recommendedName>
        <fullName evidence="14">HPr kinase/phosphorylase</fullName>
        <shortName evidence="14">HPrK/P</shortName>
        <ecNumber evidence="14">2.7.11.-</ecNumber>
        <ecNumber evidence="14">2.7.4.-</ecNumber>
    </recommendedName>
    <alternativeName>
        <fullName evidence="14">HPr(Ser) kinase/phosphorylase</fullName>
    </alternativeName>
</protein>
<evidence type="ECO:0000256" key="4">
    <source>
        <dbReference type="ARBA" id="ARBA00022527"/>
    </source>
</evidence>
<proteinExistence type="inferred from homology"/>
<dbReference type="GO" id="GO:0000287">
    <property type="term" value="F:magnesium ion binding"/>
    <property type="evidence" value="ECO:0007669"/>
    <property type="project" value="UniProtKB-UniRule"/>
</dbReference>
<keyword evidence="8 14" id="KW-0418">Kinase</keyword>
<dbReference type="SUPFAM" id="SSF53795">
    <property type="entry name" value="PEP carboxykinase-like"/>
    <property type="match status" value="1"/>
</dbReference>
<feature type="region of interest" description="Important for the catalytic mechanism of both phosphorylation and dephosphorylation" evidence="14">
    <location>
        <begin position="202"/>
        <end position="211"/>
    </location>
</feature>
<dbReference type="Proteomes" id="UP000184476">
    <property type="component" value="Unassembled WGS sequence"/>
</dbReference>
<keyword evidence="11 14" id="KW-0511">Multifunctional enzyme</keyword>
<dbReference type="EC" id="2.7.11.-" evidence="14"/>
<comment type="subunit">
    <text evidence="14">Homohexamer.</text>
</comment>
<dbReference type="GO" id="GO:0004712">
    <property type="term" value="F:protein serine/threonine/tyrosine kinase activity"/>
    <property type="evidence" value="ECO:0007669"/>
    <property type="project" value="UniProtKB-UniRule"/>
</dbReference>
<evidence type="ECO:0000256" key="9">
    <source>
        <dbReference type="ARBA" id="ARBA00022840"/>
    </source>
</evidence>
<evidence type="ECO:0000313" key="17">
    <source>
        <dbReference type="EMBL" id="SHE95222.1"/>
    </source>
</evidence>
<keyword evidence="9 14" id="KW-0067">ATP-binding</keyword>
<sequence>MSKKVTVKDLVKEFSLEVMTDWNQLHRPIEVSDLHRPGLEMAGFFTYHPVERIQLLGRTELTFLQGLDEQTRANRLMEFCHPDIPCIIITRKLEIPRELINGAKKSRVPVLRTSQATTRFGSRVTNYLEYNLAPSTTLHGVLIDVYGVGVLLMGSSGIGKSETALELVKRGHRLIADDAVEIYQYDENSLVGTAPKLIRYLLEIRGVGIINVMTLFGAGAVRDRKRISLVIQLEAWQEQQHYDRLGLDEENYTIIETEIPKLTIPVRPGRNLAVIIEVAAMNFRLKRLGFHAAQQFVQQLGKAIEDSDDFSDE</sequence>
<dbReference type="AlphaFoldDB" id="A0A1M4XPR7"/>
<comment type="similarity">
    <text evidence="3 14">Belongs to the HPrK/P family.</text>
</comment>
<evidence type="ECO:0000256" key="13">
    <source>
        <dbReference type="ARBA" id="ARBA00047657"/>
    </source>
</evidence>
<evidence type="ECO:0000256" key="5">
    <source>
        <dbReference type="ARBA" id="ARBA00022679"/>
    </source>
</evidence>
<dbReference type="PANTHER" id="PTHR30305:SF1">
    <property type="entry name" value="HPR KINASE_PHOSPHORYLASE"/>
    <property type="match status" value="1"/>
</dbReference>
<comment type="function">
    <text evidence="14">Catalyzes the ATP- as well as the pyrophosphate-dependent phosphorylation of a specific serine residue in HPr, a phosphocarrier protein of the phosphoenolpyruvate-dependent sugar phosphotransferase system (PTS). HprK/P also catalyzes the pyrophosphate-producing, inorganic phosphate-dependent dephosphorylation (phosphorolysis) of seryl-phosphorylated HPr (P-Ser-HPr). The two antagonistic activities of HprK/P are regulated by several intracellular metabolites, which change their concentration in response to the absence or presence of rapidly metabolisable carbon sources (glucose, fructose, etc.) in the growth medium. Therefore, by controlling the phosphorylation state of HPr, HPrK/P is a sensor enzyme that plays a major role in the regulation of carbon metabolism and sugar transport: it mediates carbon catabolite repression (CCR), and regulates PTS-catalyzed carbohydrate uptake and inducer exclusion.</text>
</comment>
<accession>A0A1M4XPR7</accession>
<dbReference type="GO" id="GO:0006109">
    <property type="term" value="P:regulation of carbohydrate metabolic process"/>
    <property type="evidence" value="ECO:0007669"/>
    <property type="project" value="UniProtKB-UniRule"/>
</dbReference>
<keyword evidence="4 14" id="KW-0723">Serine/threonine-protein kinase</keyword>
<dbReference type="Pfam" id="PF02603">
    <property type="entry name" value="Hpr_kinase_N"/>
    <property type="match status" value="1"/>
</dbReference>
<evidence type="ECO:0000256" key="14">
    <source>
        <dbReference type="HAMAP-Rule" id="MF_01249"/>
    </source>
</evidence>
<evidence type="ECO:0000256" key="7">
    <source>
        <dbReference type="ARBA" id="ARBA00022741"/>
    </source>
</evidence>
<dbReference type="InterPro" id="IPR027417">
    <property type="entry name" value="P-loop_NTPase"/>
</dbReference>
<dbReference type="Pfam" id="PF07475">
    <property type="entry name" value="Hpr_kinase_C"/>
    <property type="match status" value="1"/>
</dbReference>
<feature type="binding site" evidence="14">
    <location>
        <position position="161"/>
    </location>
    <ligand>
        <name>Mg(2+)</name>
        <dbReference type="ChEBI" id="CHEBI:18420"/>
    </ligand>
</feature>
<evidence type="ECO:0000256" key="11">
    <source>
        <dbReference type="ARBA" id="ARBA00023268"/>
    </source>
</evidence>
<dbReference type="GO" id="GO:0005524">
    <property type="term" value="F:ATP binding"/>
    <property type="evidence" value="ECO:0007669"/>
    <property type="project" value="UniProtKB-UniRule"/>
</dbReference>
<dbReference type="FunFam" id="3.40.50.300:FF:000174">
    <property type="entry name" value="HPr kinase/phosphorylase"/>
    <property type="match status" value="1"/>
</dbReference>
<evidence type="ECO:0000256" key="12">
    <source>
        <dbReference type="ARBA" id="ARBA00023277"/>
    </source>
</evidence>
<dbReference type="SUPFAM" id="SSF75138">
    <property type="entry name" value="HprK N-terminal domain-like"/>
    <property type="match status" value="1"/>
</dbReference>
<comment type="domain">
    <text evidence="14">The Walker A ATP-binding motif also binds Pi and PPi.</text>
</comment>
<evidence type="ECO:0000256" key="2">
    <source>
        <dbReference type="ARBA" id="ARBA00001946"/>
    </source>
</evidence>
<dbReference type="Gene3D" id="3.40.50.300">
    <property type="entry name" value="P-loop containing nucleotide triphosphate hydrolases"/>
    <property type="match status" value="1"/>
</dbReference>
<dbReference type="OrthoDB" id="9778803at2"/>
<dbReference type="InterPro" id="IPR011126">
    <property type="entry name" value="Hpr_kin/Pase_Hpr_N"/>
</dbReference>
<keyword evidence="5 14" id="KW-0808">Transferase</keyword>
<dbReference type="RefSeq" id="WP_073154841.1">
    <property type="nucleotide sequence ID" value="NZ_FQVL01000005.1"/>
</dbReference>
<evidence type="ECO:0000256" key="10">
    <source>
        <dbReference type="ARBA" id="ARBA00022842"/>
    </source>
</evidence>
<dbReference type="Gene3D" id="3.40.1390.20">
    <property type="entry name" value="HprK N-terminal domain-like"/>
    <property type="match status" value="1"/>
</dbReference>
<feature type="region of interest" description="Important for the catalytic mechanism of dephosphorylation" evidence="14">
    <location>
        <begin position="265"/>
        <end position="270"/>
    </location>
</feature>
<comment type="cofactor">
    <cofactor evidence="2 14">
        <name>Mg(2+)</name>
        <dbReference type="ChEBI" id="CHEBI:18420"/>
    </cofactor>
</comment>
<keyword evidence="6 14" id="KW-0479">Metal-binding</keyword>
<organism evidence="17 18">
    <name type="scientific">Seinonella peptonophila</name>
    <dbReference type="NCBI Taxonomy" id="112248"/>
    <lineage>
        <taxon>Bacteria</taxon>
        <taxon>Bacillati</taxon>
        <taxon>Bacillota</taxon>
        <taxon>Bacilli</taxon>
        <taxon>Bacillales</taxon>
        <taxon>Thermoactinomycetaceae</taxon>
        <taxon>Seinonella</taxon>
    </lineage>
</organism>
<comment type="miscellaneous">
    <text evidence="14">Both phosphorylation and phosphorolysis are carried out by the same active site and suggest a common mechanism for both reactions.</text>
</comment>
<dbReference type="FunFam" id="3.40.1390.20:FF:000002">
    <property type="entry name" value="HPr kinase/phosphorylase"/>
    <property type="match status" value="1"/>
</dbReference>
<keyword evidence="7 14" id="KW-0547">Nucleotide-binding</keyword>
<keyword evidence="12 14" id="KW-0119">Carbohydrate metabolism</keyword>
<name>A0A1M4XPR7_9BACL</name>
<dbReference type="STRING" id="112248.SAMN05444392_105101"/>
<feature type="active site" evidence="14">
    <location>
        <position position="139"/>
    </location>
</feature>
<dbReference type="HAMAP" id="MF_01249">
    <property type="entry name" value="HPr_kinase"/>
    <property type="match status" value="1"/>
</dbReference>
<dbReference type="InterPro" id="IPR028979">
    <property type="entry name" value="Ser_kin/Pase_Hpr-like_N_sf"/>
</dbReference>
<dbReference type="NCBIfam" id="TIGR00679">
    <property type="entry name" value="hpr-ser"/>
    <property type="match status" value="1"/>
</dbReference>
<dbReference type="PANTHER" id="PTHR30305">
    <property type="entry name" value="PROTEIN YJDM-RELATED"/>
    <property type="match status" value="1"/>
</dbReference>
<feature type="binding site" evidence="14">
    <location>
        <begin position="154"/>
        <end position="161"/>
    </location>
    <ligand>
        <name>ATP</name>
        <dbReference type="ChEBI" id="CHEBI:30616"/>
    </ligand>
</feature>
<feature type="domain" description="HPr kinase/phosphorylase C-terminal" evidence="16">
    <location>
        <begin position="131"/>
        <end position="299"/>
    </location>
</feature>
<keyword evidence="18" id="KW-1185">Reference proteome</keyword>
<dbReference type="GO" id="GO:0000155">
    <property type="term" value="F:phosphorelay sensor kinase activity"/>
    <property type="evidence" value="ECO:0007669"/>
    <property type="project" value="InterPro"/>
</dbReference>
<comment type="catalytic activity">
    <reaction evidence="1 14">
        <text>[HPr protein]-L-serine + ATP = [HPr protein]-O-phospho-L-serine + ADP + H(+)</text>
        <dbReference type="Rhea" id="RHEA:46600"/>
        <dbReference type="Rhea" id="RHEA-COMP:11602"/>
        <dbReference type="Rhea" id="RHEA-COMP:11603"/>
        <dbReference type="ChEBI" id="CHEBI:15378"/>
        <dbReference type="ChEBI" id="CHEBI:29999"/>
        <dbReference type="ChEBI" id="CHEBI:30616"/>
        <dbReference type="ChEBI" id="CHEBI:83421"/>
        <dbReference type="ChEBI" id="CHEBI:456216"/>
    </reaction>
</comment>
<dbReference type="InterPro" id="IPR003755">
    <property type="entry name" value="HPr(Ser)_kin/Pase"/>
</dbReference>
<evidence type="ECO:0000259" key="16">
    <source>
        <dbReference type="Pfam" id="PF07475"/>
    </source>
</evidence>
<dbReference type="EMBL" id="FQVL01000005">
    <property type="protein sequence ID" value="SHE95222.1"/>
    <property type="molecule type" value="Genomic_DNA"/>
</dbReference>
<evidence type="ECO:0000313" key="18">
    <source>
        <dbReference type="Proteomes" id="UP000184476"/>
    </source>
</evidence>
<feature type="binding site" evidence="14">
    <location>
        <position position="203"/>
    </location>
    <ligand>
        <name>Mg(2+)</name>
        <dbReference type="ChEBI" id="CHEBI:18420"/>
    </ligand>
</feature>
<gene>
    <name evidence="14" type="primary">hprK</name>
    <name evidence="17" type="ORF">SAMN05444392_105101</name>
</gene>
<keyword evidence="10 14" id="KW-0460">Magnesium</keyword>
<dbReference type="EC" id="2.7.4.-" evidence="14"/>
<feature type="active site" evidence="14">
    <location>
        <position position="244"/>
    </location>
</feature>